<evidence type="ECO:0000313" key="2">
    <source>
        <dbReference type="Proteomes" id="UP000029736"/>
    </source>
</evidence>
<name>A0A098S783_9BACT</name>
<gene>
    <name evidence="1" type="ORF">IX84_12575</name>
</gene>
<reference evidence="1 2" key="1">
    <citation type="journal article" date="2014" name="Int. J. Syst. Evol. Microbiol.">
        <title>Phaeodactylibacter xiamenensis gen. nov., sp. nov., a member of the family Saprospiraceae isolated from the marine alga Phaeodactylum tricornutum.</title>
        <authorList>
            <person name="Chen Z.Jr."/>
            <person name="Lei X."/>
            <person name="Lai Q."/>
            <person name="Li Y."/>
            <person name="Zhang B."/>
            <person name="Zhang J."/>
            <person name="Zhang H."/>
            <person name="Yang L."/>
            <person name="Zheng W."/>
            <person name="Tian Y."/>
            <person name="Yu Z."/>
            <person name="Xu H.Jr."/>
            <person name="Zheng T."/>
        </authorList>
    </citation>
    <scope>NUCLEOTIDE SEQUENCE [LARGE SCALE GENOMIC DNA]</scope>
    <source>
        <strain evidence="1 2">KD52</strain>
    </source>
</reference>
<organism evidence="1 2">
    <name type="scientific">Phaeodactylibacter xiamenensis</name>
    <dbReference type="NCBI Taxonomy" id="1524460"/>
    <lineage>
        <taxon>Bacteria</taxon>
        <taxon>Pseudomonadati</taxon>
        <taxon>Bacteroidota</taxon>
        <taxon>Saprospiria</taxon>
        <taxon>Saprospirales</taxon>
        <taxon>Haliscomenobacteraceae</taxon>
        <taxon>Phaeodactylibacter</taxon>
    </lineage>
</organism>
<proteinExistence type="predicted"/>
<accession>A0A098S783</accession>
<dbReference type="Proteomes" id="UP000029736">
    <property type="component" value="Unassembled WGS sequence"/>
</dbReference>
<dbReference type="EMBL" id="JPOS01000029">
    <property type="protein sequence ID" value="KGE87950.1"/>
    <property type="molecule type" value="Genomic_DNA"/>
</dbReference>
<sequence>MLEVALVDKIHDYKQKVNHLGSFLLAFLIKYYCYLGIQHVVDRPKSERNREITRPLKKNGGLFCIPGEMDSIWLLWSWLLL</sequence>
<protein>
    <submittedName>
        <fullName evidence="1">Uncharacterized protein</fullName>
    </submittedName>
</protein>
<dbReference type="AlphaFoldDB" id="A0A098S783"/>
<comment type="caution">
    <text evidence="1">The sequence shown here is derived from an EMBL/GenBank/DDBJ whole genome shotgun (WGS) entry which is preliminary data.</text>
</comment>
<keyword evidence="2" id="KW-1185">Reference proteome</keyword>
<evidence type="ECO:0000313" key="1">
    <source>
        <dbReference type="EMBL" id="KGE87950.1"/>
    </source>
</evidence>